<dbReference type="InterPro" id="IPR023214">
    <property type="entry name" value="HAD_sf"/>
</dbReference>
<dbReference type="GO" id="GO:0016791">
    <property type="term" value="F:phosphatase activity"/>
    <property type="evidence" value="ECO:0007669"/>
    <property type="project" value="TreeGrafter"/>
</dbReference>
<dbReference type="PANTHER" id="PTHR10000:SF23">
    <property type="entry name" value="5-AMINO-6-(5-PHOSPHO-D-RIBITYLAMINO)URACIL PHOSPHATASE YITU"/>
    <property type="match status" value="1"/>
</dbReference>
<protein>
    <submittedName>
        <fullName evidence="1">HAD family phosphatase</fullName>
    </submittedName>
</protein>
<dbReference type="Pfam" id="PF08282">
    <property type="entry name" value="Hydrolase_3"/>
    <property type="match status" value="1"/>
</dbReference>
<dbReference type="Gene3D" id="3.40.50.1000">
    <property type="entry name" value="HAD superfamily/HAD-like"/>
    <property type="match status" value="1"/>
</dbReference>
<dbReference type="SFLD" id="SFLDG01140">
    <property type="entry name" value="C2.B:_Phosphomannomutase_and_P"/>
    <property type="match status" value="1"/>
</dbReference>
<evidence type="ECO:0000313" key="2">
    <source>
        <dbReference type="Proteomes" id="UP000559885"/>
    </source>
</evidence>
<evidence type="ECO:0000313" key="1">
    <source>
        <dbReference type="EMBL" id="MBC1521381.1"/>
    </source>
</evidence>
<dbReference type="GO" id="GO:0005829">
    <property type="term" value="C:cytosol"/>
    <property type="evidence" value="ECO:0007669"/>
    <property type="project" value="TreeGrafter"/>
</dbReference>
<dbReference type="InterPro" id="IPR000150">
    <property type="entry name" value="Cof"/>
</dbReference>
<dbReference type="AlphaFoldDB" id="A0A841ZRZ7"/>
<dbReference type="CDD" id="cd07516">
    <property type="entry name" value="HAD_Pase"/>
    <property type="match status" value="1"/>
</dbReference>
<dbReference type="NCBIfam" id="TIGR01484">
    <property type="entry name" value="HAD-SF-IIB"/>
    <property type="match status" value="1"/>
</dbReference>
<dbReference type="EMBL" id="JAARRM010000002">
    <property type="protein sequence ID" value="MBC1521381.1"/>
    <property type="molecule type" value="Genomic_DNA"/>
</dbReference>
<dbReference type="NCBIfam" id="TIGR00099">
    <property type="entry name" value="Cof-subfamily"/>
    <property type="match status" value="1"/>
</dbReference>
<dbReference type="SFLD" id="SFLDS00003">
    <property type="entry name" value="Haloacid_Dehalogenase"/>
    <property type="match status" value="1"/>
</dbReference>
<dbReference type="GO" id="GO:0000287">
    <property type="term" value="F:magnesium ion binding"/>
    <property type="evidence" value="ECO:0007669"/>
    <property type="project" value="TreeGrafter"/>
</dbReference>
<name>A0A841ZRZ7_9LIST</name>
<gene>
    <name evidence="1" type="ORF">HB912_06950</name>
</gene>
<dbReference type="InterPro" id="IPR006379">
    <property type="entry name" value="HAD-SF_hydro_IIB"/>
</dbReference>
<dbReference type="Proteomes" id="UP000559885">
    <property type="component" value="Unassembled WGS sequence"/>
</dbReference>
<dbReference type="Gene3D" id="3.30.1240.10">
    <property type="match status" value="1"/>
</dbReference>
<dbReference type="SUPFAM" id="SSF56784">
    <property type="entry name" value="HAD-like"/>
    <property type="match status" value="1"/>
</dbReference>
<organism evidence="1 2">
    <name type="scientific">Listeria aquatica</name>
    <dbReference type="NCBI Taxonomy" id="1494960"/>
    <lineage>
        <taxon>Bacteria</taxon>
        <taxon>Bacillati</taxon>
        <taxon>Bacillota</taxon>
        <taxon>Bacilli</taxon>
        <taxon>Bacillales</taxon>
        <taxon>Listeriaceae</taxon>
        <taxon>Listeria</taxon>
    </lineage>
</organism>
<dbReference type="PANTHER" id="PTHR10000">
    <property type="entry name" value="PHOSPHOSERINE PHOSPHATASE"/>
    <property type="match status" value="1"/>
</dbReference>
<accession>A0A841ZRZ7</accession>
<proteinExistence type="predicted"/>
<comment type="caution">
    <text evidence="1">The sequence shown here is derived from an EMBL/GenBank/DDBJ whole genome shotgun (WGS) entry which is preliminary data.</text>
</comment>
<sequence length="269" mass="29409">MMDKKLIVLDLDGTTLKEDQTISARTKSALTRAREKGHEVMIATGRPFRLSSQYYRELELKSPIVNFNGAILHHPLDASYTGSYHQAIDLAIVHELLDYTKQFSLSNIAAEVEDSVFLARGDDSVPANFKTGTGEVYIGNLRTQITANPTSVLFFGQTEQLNTISRHLDDALSHVISYHTWGASWPAVEVVKHGIHKAIGVDKAAKTLGFETKNVIAFGDEANDLEMLDYAGVGVAMGNAVDAAKNAANTVTKSNEEDGIAIYLEENLL</sequence>
<reference evidence="1 2" key="1">
    <citation type="submission" date="2020-03" db="EMBL/GenBank/DDBJ databases">
        <title>Soil Listeria distribution.</title>
        <authorList>
            <person name="Liao J."/>
            <person name="Wiedmann M."/>
        </authorList>
    </citation>
    <scope>NUCLEOTIDE SEQUENCE [LARGE SCALE GENOMIC DNA]</scope>
    <source>
        <strain evidence="1 2">FSL L7-1507</strain>
    </source>
</reference>
<dbReference type="InterPro" id="IPR036412">
    <property type="entry name" value="HAD-like_sf"/>
</dbReference>